<organism evidence="1 2">
    <name type="scientific">Nocardia vinacea</name>
    <dbReference type="NCBI Taxonomy" id="96468"/>
    <lineage>
        <taxon>Bacteria</taxon>
        <taxon>Bacillati</taxon>
        <taxon>Actinomycetota</taxon>
        <taxon>Actinomycetes</taxon>
        <taxon>Mycobacteriales</taxon>
        <taxon>Nocardiaceae</taxon>
        <taxon>Nocardia</taxon>
    </lineage>
</organism>
<sequence>MAEHGQIPEIDAATAAGSAIRFGEQPLPQTMAAAAAIRRLSGLLLSLEHPHPTVDTMLGQLAEWERELRLAIPPDPAPRVGATQSASQRIYLDHASDIGAYNPCFPEYRFDHLSAAAAAGRVTFPLVHEGPPGLVHGGFLAVFFDAVVQHQNCVVGLTGKTRSLNVTYRRPTPILLELRFEILRSVGETGIESTARLILEDEVLCTAVVQTVALPPERLAGARYGKRSPKEKKGTHR</sequence>
<dbReference type="Gene3D" id="3.10.129.10">
    <property type="entry name" value="Hotdog Thioesterase"/>
    <property type="match status" value="1"/>
</dbReference>
<name>A0ABZ1YN76_9NOCA</name>
<dbReference type="SUPFAM" id="SSF54637">
    <property type="entry name" value="Thioesterase/thiol ester dehydrase-isomerase"/>
    <property type="match status" value="1"/>
</dbReference>
<dbReference type="Proteomes" id="UP001432062">
    <property type="component" value="Chromosome"/>
</dbReference>
<keyword evidence="2" id="KW-1185">Reference proteome</keyword>
<evidence type="ECO:0008006" key="3">
    <source>
        <dbReference type="Google" id="ProtNLM"/>
    </source>
</evidence>
<protein>
    <recommendedName>
        <fullName evidence="3">Thioesterase domain-containing protein</fullName>
    </recommendedName>
</protein>
<evidence type="ECO:0000313" key="1">
    <source>
        <dbReference type="EMBL" id="WUV44685.1"/>
    </source>
</evidence>
<dbReference type="EMBL" id="CP109441">
    <property type="protein sequence ID" value="WUV44685.1"/>
    <property type="molecule type" value="Genomic_DNA"/>
</dbReference>
<evidence type="ECO:0000313" key="2">
    <source>
        <dbReference type="Proteomes" id="UP001432062"/>
    </source>
</evidence>
<proteinExistence type="predicted"/>
<gene>
    <name evidence="1" type="ORF">OG563_36865</name>
</gene>
<reference evidence="1" key="1">
    <citation type="submission" date="2022-10" db="EMBL/GenBank/DDBJ databases">
        <title>The complete genomes of actinobacterial strains from the NBC collection.</title>
        <authorList>
            <person name="Joergensen T.S."/>
            <person name="Alvarez Arevalo M."/>
            <person name="Sterndorff E.B."/>
            <person name="Faurdal D."/>
            <person name="Vuksanovic O."/>
            <person name="Mourched A.-S."/>
            <person name="Charusanti P."/>
            <person name="Shaw S."/>
            <person name="Blin K."/>
            <person name="Weber T."/>
        </authorList>
    </citation>
    <scope>NUCLEOTIDE SEQUENCE</scope>
    <source>
        <strain evidence="1">NBC_01482</strain>
    </source>
</reference>
<accession>A0ABZ1YN76</accession>
<dbReference type="RefSeq" id="WP_329407702.1">
    <property type="nucleotide sequence ID" value="NZ_CP109441.1"/>
</dbReference>
<dbReference type="InterPro" id="IPR029069">
    <property type="entry name" value="HotDog_dom_sf"/>
</dbReference>